<keyword evidence="2" id="KW-1185">Reference proteome</keyword>
<accession>A0A8H7BNI0</accession>
<dbReference type="Proteomes" id="UP000605846">
    <property type="component" value="Unassembled WGS sequence"/>
</dbReference>
<dbReference type="GO" id="GO:0016485">
    <property type="term" value="P:protein processing"/>
    <property type="evidence" value="ECO:0007669"/>
    <property type="project" value="InterPro"/>
</dbReference>
<dbReference type="InterPro" id="IPR001108">
    <property type="entry name" value="Peptidase_A22A"/>
</dbReference>
<proteinExistence type="predicted"/>
<reference evidence="1" key="1">
    <citation type="submission" date="2020-01" db="EMBL/GenBank/DDBJ databases">
        <title>Genome Sequencing of Three Apophysomyces-Like Fungal Strains Confirms a Novel Fungal Genus in the Mucoromycota with divergent Burkholderia-like Endosymbiotic Bacteria.</title>
        <authorList>
            <person name="Stajich J.E."/>
            <person name="Macias A.M."/>
            <person name="Carter-House D."/>
            <person name="Lovett B."/>
            <person name="Kasson L.R."/>
            <person name="Berry K."/>
            <person name="Grigoriev I."/>
            <person name="Chang Y."/>
            <person name="Spatafora J."/>
            <person name="Kasson M.T."/>
        </authorList>
    </citation>
    <scope>NUCLEOTIDE SEQUENCE</scope>
    <source>
        <strain evidence="1">NRRL A-21654</strain>
    </source>
</reference>
<name>A0A8H7BNI0_9FUNG</name>
<evidence type="ECO:0000313" key="1">
    <source>
        <dbReference type="EMBL" id="KAF7722915.1"/>
    </source>
</evidence>
<dbReference type="GO" id="GO:0006509">
    <property type="term" value="P:membrane protein ectodomain proteolysis"/>
    <property type="evidence" value="ECO:0007669"/>
    <property type="project" value="TreeGrafter"/>
</dbReference>
<dbReference type="InterPro" id="IPR042524">
    <property type="entry name" value="Presenilin_C"/>
</dbReference>
<dbReference type="Pfam" id="PF01080">
    <property type="entry name" value="Presenilin"/>
    <property type="match status" value="2"/>
</dbReference>
<dbReference type="AlphaFoldDB" id="A0A8H7BNI0"/>
<dbReference type="PANTHER" id="PTHR10202:SF13">
    <property type="entry name" value="PRESENILIN HOMOLOG"/>
    <property type="match status" value="1"/>
</dbReference>
<dbReference type="GO" id="GO:0070765">
    <property type="term" value="C:gamma-secretase complex"/>
    <property type="evidence" value="ECO:0007669"/>
    <property type="project" value="TreeGrafter"/>
</dbReference>
<dbReference type="EMBL" id="JABAYA010000171">
    <property type="protein sequence ID" value="KAF7722915.1"/>
    <property type="molecule type" value="Genomic_DNA"/>
</dbReference>
<dbReference type="PANTHER" id="PTHR10202">
    <property type="entry name" value="PRESENILIN"/>
    <property type="match status" value="1"/>
</dbReference>
<dbReference type="OrthoDB" id="432970at2759"/>
<dbReference type="Gene3D" id="1.10.472.100">
    <property type="entry name" value="Presenilin"/>
    <property type="match status" value="1"/>
</dbReference>
<gene>
    <name evidence="1" type="ORF">EC973_002595</name>
</gene>
<evidence type="ECO:0000313" key="2">
    <source>
        <dbReference type="Proteomes" id="UP000605846"/>
    </source>
</evidence>
<sequence length="170" mass="18853">MAAAGLPYPYKFGNDIFAVLCPAGPLKLLLDLAAERNEEIPALIYTAGMADIDDGRGLTIGYRTQDNKVPSNRSFSWFGGSRSGYERLQAEESRIVEEERHPVGSSVSLPCEDEDTDDINALKLGLGDFIFYSVLIGKAAGTFNHYLHPYAEKATPAGTSYFYFVWMYYL</sequence>
<organism evidence="1 2">
    <name type="scientific">Apophysomyces ossiformis</name>
    <dbReference type="NCBI Taxonomy" id="679940"/>
    <lineage>
        <taxon>Eukaryota</taxon>
        <taxon>Fungi</taxon>
        <taxon>Fungi incertae sedis</taxon>
        <taxon>Mucoromycota</taxon>
        <taxon>Mucoromycotina</taxon>
        <taxon>Mucoromycetes</taxon>
        <taxon>Mucorales</taxon>
        <taxon>Mucorineae</taxon>
        <taxon>Mucoraceae</taxon>
        <taxon>Apophysomyces</taxon>
    </lineage>
</organism>
<comment type="caution">
    <text evidence="1">The sequence shown here is derived from an EMBL/GenBank/DDBJ whole genome shotgun (WGS) entry which is preliminary data.</text>
</comment>
<protein>
    <submittedName>
        <fullName evidence="1">Uncharacterized protein</fullName>
    </submittedName>
</protein>
<dbReference type="GO" id="GO:0042500">
    <property type="term" value="F:aspartic endopeptidase activity, intramembrane cleaving"/>
    <property type="evidence" value="ECO:0007669"/>
    <property type="project" value="InterPro"/>
</dbReference>